<dbReference type="InterPro" id="IPR050523">
    <property type="entry name" value="AKR_Detox_Biosynth"/>
</dbReference>
<accession>A0A7S0V932</accession>
<dbReference type="PANTHER" id="PTHR43364:SF17">
    <property type="entry name" value="ALDO KETO REDUCTASE"/>
    <property type="match status" value="1"/>
</dbReference>
<dbReference type="SUPFAM" id="SSF51430">
    <property type="entry name" value="NAD(P)-linked oxidoreductase"/>
    <property type="match status" value="1"/>
</dbReference>
<dbReference type="InterPro" id="IPR023210">
    <property type="entry name" value="NADP_OxRdtase_dom"/>
</dbReference>
<protein>
    <recommendedName>
        <fullName evidence="1">NADP-dependent oxidoreductase domain-containing protein</fullName>
    </recommendedName>
</protein>
<dbReference type="EMBL" id="HBFM01020355">
    <property type="protein sequence ID" value="CAD8777740.1"/>
    <property type="molecule type" value="Transcribed_RNA"/>
</dbReference>
<organism evidence="2">
    <name type="scientific">Polytomella parva</name>
    <dbReference type="NCBI Taxonomy" id="51329"/>
    <lineage>
        <taxon>Eukaryota</taxon>
        <taxon>Viridiplantae</taxon>
        <taxon>Chlorophyta</taxon>
        <taxon>core chlorophytes</taxon>
        <taxon>Chlorophyceae</taxon>
        <taxon>CS clade</taxon>
        <taxon>Chlamydomonadales</taxon>
        <taxon>Chlamydomonadaceae</taxon>
        <taxon>Polytomella</taxon>
    </lineage>
</organism>
<reference evidence="2" key="1">
    <citation type="submission" date="2021-01" db="EMBL/GenBank/DDBJ databases">
        <authorList>
            <person name="Corre E."/>
            <person name="Pelletier E."/>
            <person name="Niang G."/>
            <person name="Scheremetjew M."/>
            <person name="Finn R."/>
            <person name="Kale V."/>
            <person name="Holt S."/>
            <person name="Cochrane G."/>
            <person name="Meng A."/>
            <person name="Brown T."/>
            <person name="Cohen L."/>
        </authorList>
    </citation>
    <scope>NUCLEOTIDE SEQUENCE</scope>
    <source>
        <strain evidence="2">SAG 63-3</strain>
    </source>
</reference>
<feature type="domain" description="NADP-dependent oxidoreductase" evidence="1">
    <location>
        <begin position="17"/>
        <end position="365"/>
    </location>
</feature>
<dbReference type="InterPro" id="IPR036812">
    <property type="entry name" value="NAD(P)_OxRdtase_dom_sf"/>
</dbReference>
<gene>
    <name evidence="2" type="ORF">PPAR00522_LOCUS13246</name>
</gene>
<sequence>MKYHKLGSSEIVVPICCLGTMTWGEQNTEEEAWEQLDYALSKGVNFIDTAELYPVPSTPCNSVRTETYIGNWLKARNCRDKMVIATKVSGPIHASFDRTYIVANRTDPPADFAQQPQLDAASIRSAVEGSLRRLQTSYIDVYQIHWPSRQLPKFGQRRYVPRPGAEAADGQADPIPLEEQVRAMGELIQEGKIRAWGVSNETTFGVCQLHEVARQLGVPPPISIQNDFSLLFRFYEEELAEAAAPRHLNMGLLAYGSLAGGVLSGKYLPGSTTPDVEEKRSRHSKFPQFQTRYHTPRALAATAKYAEIAELKGMTPTTLSYAWAASRWFMGSVIVGATSMQQLKENLEAFEVELDEETLRAIDDVHVTLRNPNASD</sequence>
<dbReference type="PANTHER" id="PTHR43364">
    <property type="entry name" value="NADH-SPECIFIC METHYLGLYOXAL REDUCTASE-RELATED"/>
    <property type="match status" value="1"/>
</dbReference>
<dbReference type="CDD" id="cd19094">
    <property type="entry name" value="AKR_Tas-like"/>
    <property type="match status" value="1"/>
</dbReference>
<evidence type="ECO:0000259" key="1">
    <source>
        <dbReference type="Pfam" id="PF00248"/>
    </source>
</evidence>
<proteinExistence type="predicted"/>
<dbReference type="Gene3D" id="3.20.20.100">
    <property type="entry name" value="NADP-dependent oxidoreductase domain"/>
    <property type="match status" value="1"/>
</dbReference>
<dbReference type="AlphaFoldDB" id="A0A7S0V932"/>
<dbReference type="Pfam" id="PF00248">
    <property type="entry name" value="Aldo_ket_red"/>
    <property type="match status" value="1"/>
</dbReference>
<evidence type="ECO:0000313" key="2">
    <source>
        <dbReference type="EMBL" id="CAD8777740.1"/>
    </source>
</evidence>
<name>A0A7S0V932_9CHLO</name>